<dbReference type="EMBL" id="JAVFKM010000002">
    <property type="protein sequence ID" value="MEF3112592.1"/>
    <property type="molecule type" value="Genomic_DNA"/>
</dbReference>
<dbReference type="InterPro" id="IPR013783">
    <property type="entry name" value="Ig-like_fold"/>
</dbReference>
<feature type="compositionally biased region" description="Low complexity" evidence="5">
    <location>
        <begin position="7"/>
        <end position="19"/>
    </location>
</feature>
<reference evidence="7 8" key="1">
    <citation type="submission" date="2023-08" db="EMBL/GenBank/DDBJ databases">
        <authorList>
            <person name="Sharma P."/>
            <person name="Verma V."/>
            <person name="Mohan M.K."/>
            <person name="Dubey A.K."/>
        </authorList>
    </citation>
    <scope>NUCLEOTIDE SEQUENCE [LARGE SCALE GENOMIC DNA]</scope>
    <source>
        <strain evidence="7 8">ADP4</strain>
    </source>
</reference>
<feature type="domain" description="Enterochelin esterase N-terminal" evidence="6">
    <location>
        <begin position="85"/>
        <end position="193"/>
    </location>
</feature>
<evidence type="ECO:0000256" key="1">
    <source>
        <dbReference type="ARBA" id="ARBA00004496"/>
    </source>
</evidence>
<evidence type="ECO:0000256" key="3">
    <source>
        <dbReference type="ARBA" id="ARBA00022801"/>
    </source>
</evidence>
<name>A0ABU7WMD7_9ACTN</name>
<keyword evidence="3 7" id="KW-0378">Hydrolase</keyword>
<comment type="subcellular location">
    <subcellularLocation>
        <location evidence="1">Cytoplasm</location>
    </subcellularLocation>
</comment>
<feature type="region of interest" description="Disordered" evidence="5">
    <location>
        <begin position="437"/>
        <end position="456"/>
    </location>
</feature>
<dbReference type="InterPro" id="IPR021764">
    <property type="entry name" value="Enterochelin_esterase_N"/>
</dbReference>
<dbReference type="NCBIfam" id="NF007758">
    <property type="entry name" value="PRK10439.1"/>
    <property type="match status" value="1"/>
</dbReference>
<dbReference type="Gene3D" id="2.60.40.10">
    <property type="entry name" value="Immunoglobulins"/>
    <property type="match status" value="1"/>
</dbReference>
<dbReference type="SUPFAM" id="SSF53474">
    <property type="entry name" value="alpha/beta-Hydrolases"/>
    <property type="match status" value="1"/>
</dbReference>
<dbReference type="Gene3D" id="3.40.50.1820">
    <property type="entry name" value="alpha/beta hydrolase"/>
    <property type="match status" value="1"/>
</dbReference>
<dbReference type="InterPro" id="IPR000801">
    <property type="entry name" value="Esterase-like"/>
</dbReference>
<keyword evidence="8" id="KW-1185">Reference proteome</keyword>
<dbReference type="Pfam" id="PF11806">
    <property type="entry name" value="Enterochelin_N"/>
    <property type="match status" value="1"/>
</dbReference>
<organism evidence="7 8">
    <name type="scientific">Streptomyces chrestomyceticus</name>
    <dbReference type="NCBI Taxonomy" id="68185"/>
    <lineage>
        <taxon>Bacteria</taxon>
        <taxon>Bacillati</taxon>
        <taxon>Actinomycetota</taxon>
        <taxon>Actinomycetes</taxon>
        <taxon>Kitasatosporales</taxon>
        <taxon>Streptomycetaceae</taxon>
        <taxon>Streptomyces</taxon>
    </lineage>
</organism>
<dbReference type="InterPro" id="IPR050583">
    <property type="entry name" value="Mycobacterial_A85_antigen"/>
</dbReference>
<evidence type="ECO:0000313" key="7">
    <source>
        <dbReference type="EMBL" id="MEF3112592.1"/>
    </source>
</evidence>
<evidence type="ECO:0000259" key="6">
    <source>
        <dbReference type="Pfam" id="PF11806"/>
    </source>
</evidence>
<evidence type="ECO:0000256" key="4">
    <source>
        <dbReference type="ARBA" id="ARBA00024201"/>
    </source>
</evidence>
<proteinExistence type="inferred from homology"/>
<dbReference type="SUPFAM" id="SSF81296">
    <property type="entry name" value="E set domains"/>
    <property type="match status" value="1"/>
</dbReference>
<keyword evidence="2" id="KW-0963">Cytoplasm</keyword>
<evidence type="ECO:0000256" key="2">
    <source>
        <dbReference type="ARBA" id="ARBA00022490"/>
    </source>
</evidence>
<accession>A0ABU7WMD7</accession>
<evidence type="ECO:0000313" key="8">
    <source>
        <dbReference type="Proteomes" id="UP001348265"/>
    </source>
</evidence>
<dbReference type="PANTHER" id="PTHR48098">
    <property type="entry name" value="ENTEROCHELIN ESTERASE-RELATED"/>
    <property type="match status" value="1"/>
</dbReference>
<dbReference type="InterPro" id="IPR014756">
    <property type="entry name" value="Ig_E-set"/>
</dbReference>
<gene>
    <name evidence="7" type="primary">fes</name>
    <name evidence="7" type="ORF">RB636_05165</name>
</gene>
<dbReference type="EC" id="3.1.1.-" evidence="7"/>
<protein>
    <submittedName>
        <fullName evidence="7">Enterochelin esterase</fullName>
        <ecNumber evidence="7">3.1.1.-</ecNumber>
    </submittedName>
</protein>
<dbReference type="InterPro" id="IPR029058">
    <property type="entry name" value="AB_hydrolase_fold"/>
</dbReference>
<dbReference type="Proteomes" id="UP001348265">
    <property type="component" value="Unassembled WGS sequence"/>
</dbReference>
<dbReference type="PANTHER" id="PTHR48098:SF3">
    <property type="entry name" value="IRON(III) ENTEROBACTIN ESTERASE"/>
    <property type="match status" value="1"/>
</dbReference>
<evidence type="ECO:0000256" key="5">
    <source>
        <dbReference type="SAM" id="MobiDB-lite"/>
    </source>
</evidence>
<dbReference type="RefSeq" id="WP_331785528.1">
    <property type="nucleotide sequence ID" value="NZ_JAVFKM010000002.1"/>
</dbReference>
<comment type="caution">
    <text evidence="7">The sequence shown here is derived from an EMBL/GenBank/DDBJ whole genome shotgun (WGS) entry which is preliminary data.</text>
</comment>
<comment type="similarity">
    <text evidence="4">Belongs to the Fes family.</text>
</comment>
<dbReference type="Pfam" id="PF00756">
    <property type="entry name" value="Esterase"/>
    <property type="match status" value="1"/>
</dbReference>
<feature type="region of interest" description="Disordered" evidence="5">
    <location>
        <begin position="1"/>
        <end position="37"/>
    </location>
</feature>
<dbReference type="GO" id="GO:0016787">
    <property type="term" value="F:hydrolase activity"/>
    <property type="evidence" value="ECO:0007669"/>
    <property type="project" value="UniProtKB-KW"/>
</dbReference>
<sequence length="456" mass="48800">MTHADGTTAAGARTALAAPARPPRTPRPHPAETTDGPRVRRLAAELAVAGKAEARAAVLDGFWDEVTACGTPLVEPLDGDPGHRAVTFLWRGDPATRQVLLMVNRLMDRSDLPASLMRHLPGTDVWHLTYRLRGDHRGSYRIAPDTEGRAPDDLGALAATGVGDPLNPHTIATRWHGPPGSVFELPHAPPRPWTHPTGPGVPRGTVRRHQVASAALGAEREVWVYEPPAPATGPAGHTDTLVLLDGDMWFGQLHLEDVLDGLVADGLIPPLTVLAPHAVDNATRARELGGHPEYVTFLAEELLPWATGRLRVGTDPARTVVAGQSLGGLTALYAGHTAPDRFGNVLAQSPSMWWRPPGEPAEETPWITRRYAGGAPRGLRLHLEVGLHEWGMLEQTRDLRRTLRADGHAVTGADFNGGHDYACWTVGLAEGLITLLGPGTPPGHRDTAVSPATPTR</sequence>